<gene>
    <name evidence="1" type="ORF">CKALI_11400</name>
</gene>
<keyword evidence="2" id="KW-1185">Reference proteome</keyword>
<evidence type="ECO:0000313" key="1">
    <source>
        <dbReference type="EMBL" id="QGU03124.1"/>
    </source>
</evidence>
<protein>
    <submittedName>
        <fullName evidence="1">Uncharacterized protein</fullName>
    </submittedName>
</protein>
<accession>A0A6B8VNX2</accession>
<dbReference type="KEGG" id="ckw:CKALI_11400"/>
<dbReference type="EMBL" id="CP046452">
    <property type="protein sequence ID" value="QGU03124.1"/>
    <property type="molecule type" value="Genomic_DNA"/>
</dbReference>
<dbReference type="Proteomes" id="UP000427071">
    <property type="component" value="Chromosome"/>
</dbReference>
<evidence type="ECO:0000313" key="2">
    <source>
        <dbReference type="Proteomes" id="UP000427071"/>
    </source>
</evidence>
<proteinExistence type="predicted"/>
<organism evidence="1 2">
    <name type="scientific">Corynebacterium kalinowskii</name>
    <dbReference type="NCBI Taxonomy" id="2675216"/>
    <lineage>
        <taxon>Bacteria</taxon>
        <taxon>Bacillati</taxon>
        <taxon>Actinomycetota</taxon>
        <taxon>Actinomycetes</taxon>
        <taxon>Mycobacteriales</taxon>
        <taxon>Corynebacteriaceae</taxon>
        <taxon>Corynebacterium</taxon>
    </lineage>
</organism>
<dbReference type="AlphaFoldDB" id="A0A6B8VNX2"/>
<sequence length="105" mass="11786">MLTKTHRIVEPVSGHRVGLARYRGTAHVEVGDLASIIPRFMVPGDQVYRFLTIGGRRFVSVHIARRWAKPWKESHEMGAQANTLLRILDWAEPALKEAEASNGKA</sequence>
<name>A0A6B8VNX2_9CORY</name>
<reference evidence="2" key="1">
    <citation type="submission" date="2019-11" db="EMBL/GenBank/DDBJ databases">
        <title>Complete genome sequence of Corynebacterium kalinowskii 1959, a novel Corynebacterium species isolated from soil of a small paddock in Vilsendorf, Germany.</title>
        <authorList>
            <person name="Schaffert L."/>
            <person name="Ruwe M."/>
            <person name="Milse J."/>
            <person name="Hanuschka K."/>
            <person name="Ortseifen V."/>
            <person name="Droste J."/>
            <person name="Brandt D."/>
            <person name="Schlueter L."/>
            <person name="Kutter Y."/>
            <person name="Vinke S."/>
            <person name="Viehoefer P."/>
            <person name="Jacob L."/>
            <person name="Luebke N.-C."/>
            <person name="Schulte-Berndt E."/>
            <person name="Hain C."/>
            <person name="Linder M."/>
            <person name="Schmidt P."/>
            <person name="Wollenschlaeger L."/>
            <person name="Luttermann T."/>
            <person name="Thieme E."/>
            <person name="Hassa J."/>
            <person name="Haak M."/>
            <person name="Wittchen M."/>
            <person name="Mentz A."/>
            <person name="Persicke M."/>
            <person name="Busche T."/>
            <person name="Ruckert C."/>
        </authorList>
    </citation>
    <scope>NUCLEOTIDE SEQUENCE [LARGE SCALE GENOMIC DNA]</scope>
    <source>
        <strain evidence="2">1959</strain>
    </source>
</reference>
<dbReference type="RefSeq" id="WP_156193447.1">
    <property type="nucleotide sequence ID" value="NZ_CP046452.1"/>
</dbReference>